<protein>
    <submittedName>
        <fullName evidence="1">Uncharacterized protein</fullName>
    </submittedName>
</protein>
<dbReference type="Proteomes" id="UP001596023">
    <property type="component" value="Unassembled WGS sequence"/>
</dbReference>
<sequence length="80" mass="9295">MSLHGFYYSAMGGWWEWAPPCNHFHEPYWEEMKPFLECTERLSYILSQGYHCVDVAVLYPVEPVIAGYGDSGRLTAPSYR</sequence>
<dbReference type="RefSeq" id="WP_379998668.1">
    <property type="nucleotide sequence ID" value="NZ_JBHSGN010000100.1"/>
</dbReference>
<comment type="caution">
    <text evidence="1">The sequence shown here is derived from an EMBL/GenBank/DDBJ whole genome shotgun (WGS) entry which is preliminary data.</text>
</comment>
<organism evidence="1 2">
    <name type="scientific">Dysgonomonas termitidis</name>
    <dbReference type="NCBI Taxonomy" id="1516126"/>
    <lineage>
        <taxon>Bacteria</taxon>
        <taxon>Pseudomonadati</taxon>
        <taxon>Bacteroidota</taxon>
        <taxon>Bacteroidia</taxon>
        <taxon>Bacteroidales</taxon>
        <taxon>Dysgonomonadaceae</taxon>
        <taxon>Dysgonomonas</taxon>
    </lineage>
</organism>
<accession>A0ABV9KZI9</accession>
<keyword evidence="2" id="KW-1185">Reference proteome</keyword>
<proteinExistence type="predicted"/>
<evidence type="ECO:0000313" key="1">
    <source>
        <dbReference type="EMBL" id="MFC4675440.1"/>
    </source>
</evidence>
<evidence type="ECO:0000313" key="2">
    <source>
        <dbReference type="Proteomes" id="UP001596023"/>
    </source>
</evidence>
<gene>
    <name evidence="1" type="ORF">ACFO6W_17240</name>
</gene>
<dbReference type="EMBL" id="JBHSGN010000100">
    <property type="protein sequence ID" value="MFC4675440.1"/>
    <property type="molecule type" value="Genomic_DNA"/>
</dbReference>
<name>A0ABV9KZI9_9BACT</name>
<reference evidence="2" key="1">
    <citation type="journal article" date="2019" name="Int. J. Syst. Evol. Microbiol.">
        <title>The Global Catalogue of Microorganisms (GCM) 10K type strain sequencing project: providing services to taxonomists for standard genome sequencing and annotation.</title>
        <authorList>
            <consortium name="The Broad Institute Genomics Platform"/>
            <consortium name="The Broad Institute Genome Sequencing Center for Infectious Disease"/>
            <person name="Wu L."/>
            <person name="Ma J."/>
        </authorList>
    </citation>
    <scope>NUCLEOTIDE SEQUENCE [LARGE SCALE GENOMIC DNA]</scope>
    <source>
        <strain evidence="2">CCUG 66188</strain>
    </source>
</reference>